<comment type="caution">
    <text evidence="2">The sequence shown here is derived from an EMBL/GenBank/DDBJ whole genome shotgun (WGS) entry which is preliminary data.</text>
</comment>
<protein>
    <submittedName>
        <fullName evidence="2">Uncharacterized protein</fullName>
    </submittedName>
</protein>
<feature type="compositionally biased region" description="Low complexity" evidence="1">
    <location>
        <begin position="268"/>
        <end position="298"/>
    </location>
</feature>
<feature type="compositionally biased region" description="Pro residues" evidence="1">
    <location>
        <begin position="250"/>
        <end position="267"/>
    </location>
</feature>
<dbReference type="EMBL" id="CM029052">
    <property type="protein sequence ID" value="KAG2558002.1"/>
    <property type="molecule type" value="Genomic_DNA"/>
</dbReference>
<evidence type="ECO:0000313" key="2">
    <source>
        <dbReference type="EMBL" id="KAG2558002.1"/>
    </source>
</evidence>
<name>A0A8T0PCX2_PANVG</name>
<evidence type="ECO:0000256" key="1">
    <source>
        <dbReference type="SAM" id="MobiDB-lite"/>
    </source>
</evidence>
<feature type="compositionally biased region" description="Basic and acidic residues" evidence="1">
    <location>
        <begin position="317"/>
        <end position="326"/>
    </location>
</feature>
<feature type="compositionally biased region" description="Pro residues" evidence="1">
    <location>
        <begin position="181"/>
        <end position="193"/>
    </location>
</feature>
<evidence type="ECO:0000313" key="3">
    <source>
        <dbReference type="Proteomes" id="UP000823388"/>
    </source>
</evidence>
<feature type="compositionally biased region" description="Pro residues" evidence="1">
    <location>
        <begin position="299"/>
        <end position="309"/>
    </location>
</feature>
<feature type="region of interest" description="Disordered" evidence="1">
    <location>
        <begin position="27"/>
        <end position="151"/>
    </location>
</feature>
<keyword evidence="3" id="KW-1185">Reference proteome</keyword>
<organism evidence="2 3">
    <name type="scientific">Panicum virgatum</name>
    <name type="common">Blackwell switchgrass</name>
    <dbReference type="NCBI Taxonomy" id="38727"/>
    <lineage>
        <taxon>Eukaryota</taxon>
        <taxon>Viridiplantae</taxon>
        <taxon>Streptophyta</taxon>
        <taxon>Embryophyta</taxon>
        <taxon>Tracheophyta</taxon>
        <taxon>Spermatophyta</taxon>
        <taxon>Magnoliopsida</taxon>
        <taxon>Liliopsida</taxon>
        <taxon>Poales</taxon>
        <taxon>Poaceae</taxon>
        <taxon>PACMAD clade</taxon>
        <taxon>Panicoideae</taxon>
        <taxon>Panicodae</taxon>
        <taxon>Paniceae</taxon>
        <taxon>Panicinae</taxon>
        <taxon>Panicum</taxon>
        <taxon>Panicum sect. Hiantes</taxon>
    </lineage>
</organism>
<dbReference type="Proteomes" id="UP000823388">
    <property type="component" value="Chromosome 8N"/>
</dbReference>
<gene>
    <name evidence="2" type="ORF">PVAP13_8NG105104</name>
</gene>
<dbReference type="AlphaFoldDB" id="A0A8T0PCX2"/>
<sequence>MEGARIRPSLPWPPRKLTAMALRTAARRRRSARCHGRARGRGIRGRKLPPNEDSAPPEPRVAATTWGPRGEARALGAARVRAEPRAAHVGAGARPPPRRYERQREQGMVARPRSARGRRRARRRREEDGGRRSSPSPSPPRSLRGTEPRRARLGLVLLRYAAVGEGEGVGREGLAPSGVGPTPPPPQGPPSGPPCSSATTCALPAPLRRWPPVLGRGRCRPAWASSAMARAARSLSPCHRTEEKEQWGSSPPPSSCAPPAAPAPPLPRRAALCGSSASAPAALTLAAHSTAPAARSAAHPPPPRRPPTPLRADPAGESEHEEEKGARQWSTRGGQRPRLIGRGGPRRQSTLFRGVLDRSWT</sequence>
<proteinExistence type="predicted"/>
<feature type="compositionally biased region" description="Basic residues" evidence="1">
    <location>
        <begin position="27"/>
        <end position="47"/>
    </location>
</feature>
<feature type="compositionally biased region" description="Low complexity" evidence="1">
    <location>
        <begin position="220"/>
        <end position="234"/>
    </location>
</feature>
<feature type="region of interest" description="Disordered" evidence="1">
    <location>
        <begin position="168"/>
        <end position="361"/>
    </location>
</feature>
<reference evidence="2" key="1">
    <citation type="submission" date="2020-05" db="EMBL/GenBank/DDBJ databases">
        <title>WGS assembly of Panicum virgatum.</title>
        <authorList>
            <person name="Lovell J.T."/>
            <person name="Jenkins J."/>
            <person name="Shu S."/>
            <person name="Juenger T.E."/>
            <person name="Schmutz J."/>
        </authorList>
    </citation>
    <scope>NUCLEOTIDE SEQUENCE</scope>
    <source>
        <strain evidence="2">AP13</strain>
    </source>
</reference>
<accession>A0A8T0PCX2</accession>
<feature type="compositionally biased region" description="Basic residues" evidence="1">
    <location>
        <begin position="113"/>
        <end position="123"/>
    </location>
</feature>